<keyword evidence="4" id="KW-1185">Reference proteome</keyword>
<dbReference type="EMBL" id="JAAVJR010000007">
    <property type="protein sequence ID" value="NJW53717.1"/>
    <property type="molecule type" value="Genomic_DNA"/>
</dbReference>
<reference evidence="3 4" key="1">
    <citation type="submission" date="2020-03" db="EMBL/GenBank/DDBJ databases">
        <title>Salinimicrobium sp. nov, isolated from SCS.</title>
        <authorList>
            <person name="Cao W.R."/>
        </authorList>
    </citation>
    <scope>NUCLEOTIDE SEQUENCE [LARGE SCALE GENOMIC DNA]</scope>
    <source>
        <strain evidence="4">J15B91</strain>
    </source>
</reference>
<evidence type="ECO:0000256" key="1">
    <source>
        <dbReference type="SAM" id="MobiDB-lite"/>
    </source>
</evidence>
<evidence type="ECO:0000313" key="4">
    <source>
        <dbReference type="Proteomes" id="UP000703674"/>
    </source>
</evidence>
<gene>
    <name evidence="3" type="ORF">HC175_12380</name>
</gene>
<dbReference type="InterPro" id="IPR014144">
    <property type="entry name" value="LigD_PE_domain"/>
</dbReference>
<comment type="caution">
    <text evidence="3">The sequence shown here is derived from an EMBL/GenBank/DDBJ whole genome shotgun (WGS) entry which is preliminary data.</text>
</comment>
<feature type="compositionally biased region" description="Basic and acidic residues" evidence="1">
    <location>
        <begin position="1"/>
        <end position="21"/>
    </location>
</feature>
<evidence type="ECO:0000259" key="2">
    <source>
        <dbReference type="Pfam" id="PF13298"/>
    </source>
</evidence>
<dbReference type="NCBIfam" id="TIGR02777">
    <property type="entry name" value="LigD_PE_dom"/>
    <property type="match status" value="1"/>
</dbReference>
<feature type="domain" description="DNA ligase D 3'-phosphoesterase" evidence="2">
    <location>
        <begin position="33"/>
        <end position="145"/>
    </location>
</feature>
<accession>A0ABX1D302</accession>
<dbReference type="RefSeq" id="WP_168138819.1">
    <property type="nucleotide sequence ID" value="NZ_JAAVJR010000007.1"/>
</dbReference>
<proteinExistence type="predicted"/>
<sequence>MKSYNEKRDFSKTKEPKDGPSKKANKQPIFVIQKHDATNLHYDFRLEIDNTLKSWSVPKGPSTDPSVKRMAIPTEDHPMAYADFEGVIPQGEYGGGTVMIWDTGTIESNKKDDDGNIISLEDSFQAGSIEVTLHGEKLKGGYNLVEMKGGKMKGNWLLMKQDDPEADARRNPVNTETKSVVSGRSLKQIEQEEKEE</sequence>
<dbReference type="Proteomes" id="UP000703674">
    <property type="component" value="Unassembled WGS sequence"/>
</dbReference>
<dbReference type="PANTHER" id="PTHR39465:SF1">
    <property type="entry name" value="DNA LIGASE D 3'-PHOSPHOESTERASE DOMAIN-CONTAINING PROTEIN"/>
    <property type="match status" value="1"/>
</dbReference>
<organism evidence="3 4">
    <name type="scientific">Salinimicrobium oceani</name>
    <dbReference type="NCBI Taxonomy" id="2722702"/>
    <lineage>
        <taxon>Bacteria</taxon>
        <taxon>Pseudomonadati</taxon>
        <taxon>Bacteroidota</taxon>
        <taxon>Flavobacteriia</taxon>
        <taxon>Flavobacteriales</taxon>
        <taxon>Flavobacteriaceae</taxon>
        <taxon>Salinimicrobium</taxon>
    </lineage>
</organism>
<feature type="region of interest" description="Disordered" evidence="1">
    <location>
        <begin position="161"/>
        <end position="196"/>
    </location>
</feature>
<feature type="compositionally biased region" description="Basic and acidic residues" evidence="1">
    <location>
        <begin position="187"/>
        <end position="196"/>
    </location>
</feature>
<name>A0ABX1D302_9FLAO</name>
<feature type="compositionally biased region" description="Basic and acidic residues" evidence="1">
    <location>
        <begin position="161"/>
        <end position="170"/>
    </location>
</feature>
<feature type="compositionally biased region" description="Polar residues" evidence="1">
    <location>
        <begin position="172"/>
        <end position="182"/>
    </location>
</feature>
<protein>
    <submittedName>
        <fullName evidence="3">DNA ligase</fullName>
    </submittedName>
</protein>
<dbReference type="PANTHER" id="PTHR39465">
    <property type="entry name" value="DNA LIGASE D, 3'-PHOSPHOESTERASE DOMAIN"/>
    <property type="match status" value="1"/>
</dbReference>
<dbReference type="Pfam" id="PF13298">
    <property type="entry name" value="LigD_N"/>
    <property type="match status" value="1"/>
</dbReference>
<dbReference type="GO" id="GO:0016874">
    <property type="term" value="F:ligase activity"/>
    <property type="evidence" value="ECO:0007669"/>
    <property type="project" value="UniProtKB-KW"/>
</dbReference>
<keyword evidence="3" id="KW-0436">Ligase</keyword>
<evidence type="ECO:0000313" key="3">
    <source>
        <dbReference type="EMBL" id="NJW53717.1"/>
    </source>
</evidence>
<feature type="region of interest" description="Disordered" evidence="1">
    <location>
        <begin position="1"/>
        <end position="29"/>
    </location>
</feature>